<evidence type="ECO:0000313" key="10">
    <source>
        <dbReference type="Proteomes" id="UP000092695"/>
    </source>
</evidence>
<dbReference type="FunFam" id="3.30.70.270:FF:000001">
    <property type="entry name" value="Diguanylate cyclase domain protein"/>
    <property type="match status" value="1"/>
</dbReference>
<dbReference type="GO" id="GO:0071111">
    <property type="term" value="F:cyclic-guanylate-specific phosphodiesterase activity"/>
    <property type="evidence" value="ECO:0007669"/>
    <property type="project" value="UniProtKB-EC"/>
</dbReference>
<evidence type="ECO:0000259" key="8">
    <source>
        <dbReference type="PROSITE" id="PS50887"/>
    </source>
</evidence>
<comment type="catalytic activity">
    <reaction evidence="4">
        <text>3',3'-c-di-GMP + H2O = 5'-phosphoguanylyl(3'-&gt;5')guanosine + H(+)</text>
        <dbReference type="Rhea" id="RHEA:24902"/>
        <dbReference type="ChEBI" id="CHEBI:15377"/>
        <dbReference type="ChEBI" id="CHEBI:15378"/>
        <dbReference type="ChEBI" id="CHEBI:58754"/>
        <dbReference type="ChEBI" id="CHEBI:58805"/>
        <dbReference type="EC" id="3.1.4.52"/>
    </reaction>
    <physiologicalReaction direction="left-to-right" evidence="4">
        <dbReference type="Rhea" id="RHEA:24903"/>
    </physiologicalReaction>
</comment>
<dbReference type="InterPro" id="IPR052155">
    <property type="entry name" value="Biofilm_reg_signaling"/>
</dbReference>
<evidence type="ECO:0000313" key="9">
    <source>
        <dbReference type="EMBL" id="ANO50152.1"/>
    </source>
</evidence>
<dbReference type="PROSITE" id="PS50110">
    <property type="entry name" value="RESPONSE_REGULATORY"/>
    <property type="match status" value="1"/>
</dbReference>
<keyword evidence="10" id="KW-1185">Reference proteome</keyword>
<evidence type="ECO:0000256" key="4">
    <source>
        <dbReference type="ARBA" id="ARBA00051114"/>
    </source>
</evidence>
<evidence type="ECO:0000259" key="7">
    <source>
        <dbReference type="PROSITE" id="PS50883"/>
    </source>
</evidence>
<dbReference type="InterPro" id="IPR001633">
    <property type="entry name" value="EAL_dom"/>
</dbReference>
<dbReference type="Gene3D" id="3.30.70.270">
    <property type="match status" value="1"/>
</dbReference>
<dbReference type="STRING" id="1548547.BA177_02000"/>
<dbReference type="InterPro" id="IPR035919">
    <property type="entry name" value="EAL_sf"/>
</dbReference>
<keyword evidence="3" id="KW-0973">c-di-GMP</keyword>
<dbReference type="SMART" id="SM00052">
    <property type="entry name" value="EAL"/>
    <property type="match status" value="1"/>
</dbReference>
<dbReference type="Gene3D" id="3.20.20.450">
    <property type="entry name" value="EAL domain"/>
    <property type="match status" value="1"/>
</dbReference>
<feature type="domain" description="EAL" evidence="7">
    <location>
        <begin position="432"/>
        <end position="686"/>
    </location>
</feature>
<dbReference type="CDD" id="cd01948">
    <property type="entry name" value="EAL"/>
    <property type="match status" value="1"/>
</dbReference>
<dbReference type="SUPFAM" id="SSF52172">
    <property type="entry name" value="CheY-like"/>
    <property type="match status" value="1"/>
</dbReference>
<dbReference type="CDD" id="cd01949">
    <property type="entry name" value="GGDEF"/>
    <property type="match status" value="1"/>
</dbReference>
<dbReference type="SMART" id="SM00448">
    <property type="entry name" value="REC"/>
    <property type="match status" value="1"/>
</dbReference>
<accession>A0A193LCB8</accession>
<dbReference type="PROSITE" id="PS50883">
    <property type="entry name" value="EAL"/>
    <property type="match status" value="1"/>
</dbReference>
<dbReference type="InterPro" id="IPR043128">
    <property type="entry name" value="Rev_trsase/Diguanyl_cyclase"/>
</dbReference>
<dbReference type="InterPro" id="IPR029787">
    <property type="entry name" value="Nucleotide_cyclase"/>
</dbReference>
<dbReference type="EC" id="3.1.4.52" evidence="2"/>
<proteinExistence type="predicted"/>
<dbReference type="Pfam" id="PF00563">
    <property type="entry name" value="EAL"/>
    <property type="match status" value="1"/>
</dbReference>
<protein>
    <recommendedName>
        <fullName evidence="2">cyclic-guanylate-specific phosphodiesterase</fullName>
        <ecNumber evidence="2">3.1.4.52</ecNumber>
    </recommendedName>
</protein>
<dbReference type="SMART" id="SM00267">
    <property type="entry name" value="GGDEF"/>
    <property type="match status" value="1"/>
</dbReference>
<feature type="domain" description="GGDEF" evidence="8">
    <location>
        <begin position="285"/>
        <end position="423"/>
    </location>
</feature>
<keyword evidence="5" id="KW-0597">Phosphoprotein</keyword>
<evidence type="ECO:0000256" key="2">
    <source>
        <dbReference type="ARBA" id="ARBA00012282"/>
    </source>
</evidence>
<feature type="domain" description="Response regulatory" evidence="6">
    <location>
        <begin position="15"/>
        <end position="131"/>
    </location>
</feature>
<dbReference type="Pfam" id="PF00990">
    <property type="entry name" value="GGDEF"/>
    <property type="match status" value="1"/>
</dbReference>
<dbReference type="RefSeq" id="WP_068612278.1">
    <property type="nucleotide sequence ID" value="NZ_CP016268.1"/>
</dbReference>
<evidence type="ECO:0000256" key="3">
    <source>
        <dbReference type="ARBA" id="ARBA00022636"/>
    </source>
</evidence>
<dbReference type="InterPro" id="IPR001789">
    <property type="entry name" value="Sig_transdc_resp-reg_receiver"/>
</dbReference>
<dbReference type="NCBIfam" id="TIGR00254">
    <property type="entry name" value="GGDEF"/>
    <property type="match status" value="1"/>
</dbReference>
<dbReference type="InterPro" id="IPR011006">
    <property type="entry name" value="CheY-like_superfamily"/>
</dbReference>
<feature type="modified residue" description="4-aspartylphosphate" evidence="5">
    <location>
        <position position="64"/>
    </location>
</feature>
<dbReference type="Pfam" id="PF00072">
    <property type="entry name" value="Response_reg"/>
    <property type="match status" value="1"/>
</dbReference>
<dbReference type="GO" id="GO:0000160">
    <property type="term" value="P:phosphorelay signal transduction system"/>
    <property type="evidence" value="ECO:0007669"/>
    <property type="project" value="InterPro"/>
</dbReference>
<dbReference type="FunFam" id="3.20.20.450:FF:000001">
    <property type="entry name" value="Cyclic di-GMP phosphodiesterase yahA"/>
    <property type="match status" value="1"/>
</dbReference>
<gene>
    <name evidence="9" type="ORF">BA177_02000</name>
</gene>
<dbReference type="CDD" id="cd17574">
    <property type="entry name" value="REC_OmpR"/>
    <property type="match status" value="1"/>
</dbReference>
<dbReference type="EMBL" id="CP016268">
    <property type="protein sequence ID" value="ANO50152.1"/>
    <property type="molecule type" value="Genomic_DNA"/>
</dbReference>
<name>A0A193LCB8_9GAMM</name>
<dbReference type="Proteomes" id="UP000092695">
    <property type="component" value="Chromosome"/>
</dbReference>
<dbReference type="PANTHER" id="PTHR44757">
    <property type="entry name" value="DIGUANYLATE CYCLASE DGCP"/>
    <property type="match status" value="1"/>
</dbReference>
<comment type="cofactor">
    <cofactor evidence="1">
        <name>Mg(2+)</name>
        <dbReference type="ChEBI" id="CHEBI:18420"/>
    </cofactor>
</comment>
<dbReference type="PANTHER" id="PTHR44757:SF2">
    <property type="entry name" value="BIOFILM ARCHITECTURE MAINTENANCE PROTEIN MBAA"/>
    <property type="match status" value="1"/>
</dbReference>
<dbReference type="GO" id="GO:0071732">
    <property type="term" value="P:cellular response to nitric oxide"/>
    <property type="evidence" value="ECO:0007669"/>
    <property type="project" value="UniProtKB-ARBA"/>
</dbReference>
<organism evidence="9 10">
    <name type="scientific">Woeseia oceani</name>
    <dbReference type="NCBI Taxonomy" id="1548547"/>
    <lineage>
        <taxon>Bacteria</taxon>
        <taxon>Pseudomonadati</taxon>
        <taxon>Pseudomonadota</taxon>
        <taxon>Gammaproteobacteria</taxon>
        <taxon>Woeseiales</taxon>
        <taxon>Woeseiaceae</taxon>
        <taxon>Woeseia</taxon>
    </lineage>
</organism>
<dbReference type="SUPFAM" id="SSF55073">
    <property type="entry name" value="Nucleotide cyclase"/>
    <property type="match status" value="1"/>
</dbReference>
<dbReference type="OrthoDB" id="1316910at2"/>
<dbReference type="KEGG" id="woc:BA177_02000"/>
<dbReference type="AlphaFoldDB" id="A0A193LCB8"/>
<evidence type="ECO:0000256" key="1">
    <source>
        <dbReference type="ARBA" id="ARBA00001946"/>
    </source>
</evidence>
<evidence type="ECO:0000259" key="6">
    <source>
        <dbReference type="PROSITE" id="PS50110"/>
    </source>
</evidence>
<evidence type="ECO:0000256" key="5">
    <source>
        <dbReference type="PROSITE-ProRule" id="PRU00169"/>
    </source>
</evidence>
<dbReference type="PROSITE" id="PS50887">
    <property type="entry name" value="GGDEF"/>
    <property type="match status" value="1"/>
</dbReference>
<reference evidence="9 10" key="1">
    <citation type="submission" date="2016-06" db="EMBL/GenBank/DDBJ databases">
        <title>Complete genome sequence of a deep-branching marine Gamma Proteobacterium Woeseia oceani type strain XK5.</title>
        <authorList>
            <person name="Mu D."/>
            <person name="Du Z."/>
        </authorList>
    </citation>
    <scope>NUCLEOTIDE SEQUENCE [LARGE SCALE GENOMIC DNA]</scope>
    <source>
        <strain evidence="9 10">XK5</strain>
    </source>
</reference>
<dbReference type="Gene3D" id="3.40.50.2300">
    <property type="match status" value="1"/>
</dbReference>
<dbReference type="SUPFAM" id="SSF141868">
    <property type="entry name" value="EAL domain-like"/>
    <property type="match status" value="1"/>
</dbReference>
<sequence length="692" mass="77123">MSVPTTTGSLPLAPLALIADDDATVRTIMREVLEQAGFRVEEASNGQMALDQFEQYRPDVVLLDVDMPQMDGYNVCKQIRAQETLRATPVFIITGRDDPQSIQHAYEIGATDFLSKPIPWTILAHRVRFVLRASDALNEIQGLVRAMPDKIFVLNEDGEPHATADESQAGQPTVAELISSDAYADTFPLESRPDVKHKVNVALTTGKPQIHEHAVANGFTHLETRIVSRDRSTALAIVRNVTARKEYEDRIYDLAYYDQLTGLPNRQLFQQTLDDSIKRAKRKDWPFAILFVDLDRFKRINDTLGHSMGDTLLRAVADRLRKCTGADDEGSSVNIARLGGDEFVVLLGGVDNTDAASAIADKVVTALSRPMECEGHRLVVTPSIGITMYPQDGDSSESLLMNADSAMYRAKSAGRNTHKFYSDTMRIHSLHRLDIENELREAMNTKQFQLYYQPKVDLKSWSVVGVEALIRWKHPERGWISPSEFIPIAEESGLIVPIGTWVLKEACRQIKAWRNTALRDLRVSVNISSEQIYTDDLLLTVKDAMASNTIGAESLELEITESLLMRDVDSTVQTLNEFKELGLAISIDDFGTGYSSLSYLTRFPIDTLKIDQSFVRDLHIDNDDAAICAAILAMARKLNLNVVAEGVEIDEQLQFLRGHGCNQIQGYLFSKPLPPAELLALIGDNVRKSAYA</sequence>
<dbReference type="InterPro" id="IPR000160">
    <property type="entry name" value="GGDEF_dom"/>
</dbReference>